<protein>
    <submittedName>
        <fullName evidence="2">DUF5130 family protein</fullName>
    </submittedName>
</protein>
<gene>
    <name evidence="2" type="ORF">Q8814_06985</name>
</gene>
<dbReference type="InterPro" id="IPR033437">
    <property type="entry name" value="DUF5130"/>
</dbReference>
<dbReference type="Pfam" id="PF17174">
    <property type="entry name" value="DUF5130"/>
    <property type="match status" value="1"/>
</dbReference>
<evidence type="ECO:0000313" key="2">
    <source>
        <dbReference type="EMBL" id="MEE2031858.1"/>
    </source>
</evidence>
<accession>A0ABU7JP96</accession>
<dbReference type="RefSeq" id="WP_330151293.1">
    <property type="nucleotide sequence ID" value="NZ_JAUZMZ010000026.1"/>
</dbReference>
<keyword evidence="3" id="KW-1185">Reference proteome</keyword>
<sequence length="157" mass="16322">MASGDVIHRPVSTPETLPHGAALTSSGRISAVRGLRRPFLGVPFTDRDLATLDDTLTAATRATKVRFNVYIGDAVSPVTATDAVFPTTPDAAHSVLIAVYPNQRAIEIRSGREVAGRVPDRVAQLGVTAAVASFGQGQLLDGIISAVRVVANAIVAP</sequence>
<dbReference type="Gene3D" id="3.10.310.50">
    <property type="match status" value="1"/>
</dbReference>
<evidence type="ECO:0000256" key="1">
    <source>
        <dbReference type="SAM" id="MobiDB-lite"/>
    </source>
</evidence>
<name>A0ABU7JP96_9NOCA</name>
<reference evidence="2 3" key="1">
    <citation type="submission" date="2023-08" db="EMBL/GenBank/DDBJ databases">
        <authorList>
            <person name="Girao M."/>
            <person name="Carvalho M.F."/>
        </authorList>
    </citation>
    <scope>NUCLEOTIDE SEQUENCE [LARGE SCALE GENOMIC DNA]</scope>
    <source>
        <strain evidence="2 3">CC-R104</strain>
    </source>
</reference>
<comment type="caution">
    <text evidence="2">The sequence shown here is derived from an EMBL/GenBank/DDBJ whole genome shotgun (WGS) entry which is preliminary data.</text>
</comment>
<proteinExistence type="predicted"/>
<feature type="region of interest" description="Disordered" evidence="1">
    <location>
        <begin position="1"/>
        <end position="22"/>
    </location>
</feature>
<dbReference type="Proteomes" id="UP001331936">
    <property type="component" value="Unassembled WGS sequence"/>
</dbReference>
<dbReference type="EMBL" id="JAUZMZ010000026">
    <property type="protein sequence ID" value="MEE2031858.1"/>
    <property type="molecule type" value="Genomic_DNA"/>
</dbReference>
<evidence type="ECO:0000313" key="3">
    <source>
        <dbReference type="Proteomes" id="UP001331936"/>
    </source>
</evidence>
<organism evidence="2 3">
    <name type="scientific">Rhodococcus chondri</name>
    <dbReference type="NCBI Taxonomy" id="3065941"/>
    <lineage>
        <taxon>Bacteria</taxon>
        <taxon>Bacillati</taxon>
        <taxon>Actinomycetota</taxon>
        <taxon>Actinomycetes</taxon>
        <taxon>Mycobacteriales</taxon>
        <taxon>Nocardiaceae</taxon>
        <taxon>Rhodococcus</taxon>
    </lineage>
</organism>